<name>A0A183E460_9BILA</name>
<protein>
    <submittedName>
        <fullName evidence="2">FABD domain-containing protein</fullName>
    </submittedName>
</protein>
<reference evidence="2" key="1">
    <citation type="submission" date="2016-06" db="UniProtKB">
        <authorList>
            <consortium name="WormBaseParasite"/>
        </authorList>
    </citation>
    <scope>IDENTIFICATION</scope>
</reference>
<dbReference type="AlphaFoldDB" id="A0A183E460"/>
<sequence length="840" mass="89255">LAKEHEHSKDCNCSKEWQQTATVATVAEKTTSLENQGLPTTSPESLISSYATTVGSGIKDDQLEATAPSEEATQQEKETTQSVKLSSDPESPSSATVAEQNTTVQNDLTTKSSTSGTLPDTSKASEDFVESTTRAETSPKFRTLTVSPEKSTESRTEEIPNPSAKIGETDATAPKNIEISETTTPSAPSSEAPIPSSTSSFVSAIPATAAIELISKSQEAQPRSNISTEKSADTPTSPFSETQPTAEVSKIDHLKTEAPVVSDSSTTEASQTKSPENEETQSTKPKLETQSSTAPKAETVATSPSPKPLESSTTSGSEKPEKTKSEEPEKLEKLSATPKSTLTTSGTTKVTDTPLKTTSQVDGLNTNSSELLPAKSTTLLNVTTIFIKSTELPKKITIEKALELTTSNSDGAVSKAEPKEERKPSSSEIRPESTRNLASTVTPLSSASSLSTALPSSSVSTSTFSSSSASSSSPTSVTSDFKQSSLAVVTASSKNASESLSESVNDEEEPEFTSAVKRETKEGENSEVVAERVASSSVSETTTTQINSSEPKDQLQTIKSTKFGPQTEKSVGENSGATTSILFPKLSSTSAAVTPSAVGGSIEVGKVSLNGNHIIDSSTEPTVLANADPLAIPVVETNRDEEKNENFQNEKSSIVLIQLNKEQGTAFCEKSLSCEARLRQRETLCQRKYAFPNSNVDEDAELSDLIVQAELVANSALAGATEAVSKACLRPITSVVQQQLSGFLDEIDSSRISCTRRTAPIRNLIAYNDKTMCEAMMPHSLLDEKDDVDKELCSQLEDQSGTSEKYTQLMNSVKRIQSDCERKIMATLQSLHAGFVSLTS</sequence>
<feature type="compositionally biased region" description="Low complexity" evidence="1">
    <location>
        <begin position="334"/>
        <end position="358"/>
    </location>
</feature>
<feature type="compositionally biased region" description="Polar residues" evidence="1">
    <location>
        <begin position="262"/>
        <end position="304"/>
    </location>
</feature>
<feature type="compositionally biased region" description="Basic and acidic residues" evidence="1">
    <location>
        <begin position="416"/>
        <end position="433"/>
    </location>
</feature>
<feature type="region of interest" description="Disordered" evidence="1">
    <location>
        <begin position="31"/>
        <end position="53"/>
    </location>
</feature>
<evidence type="ECO:0000313" key="2">
    <source>
        <dbReference type="WBParaSite" id="GPUH_0001577301-mRNA-1"/>
    </source>
</evidence>
<proteinExistence type="predicted"/>
<feature type="compositionally biased region" description="Polar residues" evidence="1">
    <location>
        <begin position="82"/>
        <end position="122"/>
    </location>
</feature>
<feature type="region of interest" description="Disordered" evidence="1">
    <location>
        <begin position="494"/>
        <end position="575"/>
    </location>
</feature>
<feature type="compositionally biased region" description="Polar residues" evidence="1">
    <location>
        <begin position="215"/>
        <end position="246"/>
    </location>
</feature>
<feature type="compositionally biased region" description="Low complexity" evidence="1">
    <location>
        <begin position="526"/>
        <end position="544"/>
    </location>
</feature>
<feature type="compositionally biased region" description="Polar residues" evidence="1">
    <location>
        <begin position="359"/>
        <end position="369"/>
    </location>
</feature>
<dbReference type="WBParaSite" id="GPUH_0001577301-mRNA-1">
    <property type="protein sequence ID" value="GPUH_0001577301-mRNA-1"/>
    <property type="gene ID" value="GPUH_0001577301"/>
</dbReference>
<feature type="compositionally biased region" description="Polar residues" evidence="1">
    <location>
        <begin position="545"/>
        <end position="575"/>
    </location>
</feature>
<feature type="compositionally biased region" description="Low complexity" evidence="1">
    <location>
        <begin position="439"/>
        <end position="479"/>
    </location>
</feature>
<feature type="compositionally biased region" description="Low complexity" evidence="1">
    <location>
        <begin position="494"/>
        <end position="503"/>
    </location>
</feature>
<organism evidence="2">
    <name type="scientific">Gongylonema pulchrum</name>
    <dbReference type="NCBI Taxonomy" id="637853"/>
    <lineage>
        <taxon>Eukaryota</taxon>
        <taxon>Metazoa</taxon>
        <taxon>Ecdysozoa</taxon>
        <taxon>Nematoda</taxon>
        <taxon>Chromadorea</taxon>
        <taxon>Rhabditida</taxon>
        <taxon>Spirurina</taxon>
        <taxon>Spiruromorpha</taxon>
        <taxon>Spiruroidea</taxon>
        <taxon>Gongylonematidae</taxon>
        <taxon>Gongylonema</taxon>
    </lineage>
</organism>
<feature type="region of interest" description="Disordered" evidence="1">
    <location>
        <begin position="65"/>
        <end position="199"/>
    </location>
</feature>
<feature type="compositionally biased region" description="Basic and acidic residues" evidence="1">
    <location>
        <begin position="318"/>
        <end position="333"/>
    </location>
</feature>
<accession>A0A183E460</accession>
<evidence type="ECO:0000256" key="1">
    <source>
        <dbReference type="SAM" id="MobiDB-lite"/>
    </source>
</evidence>
<feature type="region of interest" description="Disordered" evidence="1">
    <location>
        <begin position="405"/>
        <end position="481"/>
    </location>
</feature>
<feature type="compositionally biased region" description="Low complexity" evidence="1">
    <location>
        <begin position="179"/>
        <end position="199"/>
    </location>
</feature>
<feature type="region of interest" description="Disordered" evidence="1">
    <location>
        <begin position="213"/>
        <end position="369"/>
    </location>
</feature>